<name>A0A3S2TS21_9BACI</name>
<dbReference type="InterPro" id="IPR020084">
    <property type="entry name" value="NUDIX_hydrolase_CS"/>
</dbReference>
<evidence type="ECO:0000313" key="4">
    <source>
        <dbReference type="Proteomes" id="UP000288024"/>
    </source>
</evidence>
<organism evidence="3 4">
    <name type="scientific">Niallia taxi</name>
    <dbReference type="NCBI Taxonomy" id="2499688"/>
    <lineage>
        <taxon>Bacteria</taxon>
        <taxon>Bacillati</taxon>
        <taxon>Bacillota</taxon>
        <taxon>Bacilli</taxon>
        <taxon>Bacillales</taxon>
        <taxon>Bacillaceae</taxon>
        <taxon>Niallia</taxon>
    </lineage>
</organism>
<dbReference type="EMBL" id="RZTZ01000011">
    <property type="protein sequence ID" value="RVT58801.1"/>
    <property type="molecule type" value="Genomic_DNA"/>
</dbReference>
<gene>
    <name evidence="3" type="ORF">EM808_20790</name>
</gene>
<sequence>MKEGQIRAIVICVFTKNDTILVCEGYDELKQEYYYRPIGGGIEFGETSKEALIREVQEEINAKIEHVKYLGTIENIFTYNGMPGHEMVSVYDAVFIDETLYEKPVFFGQEDNGETIKLLWKPISDFETWRLRLVPENLLRLL</sequence>
<keyword evidence="4" id="KW-1185">Reference proteome</keyword>
<proteinExistence type="predicted"/>
<dbReference type="PANTHER" id="PTHR43736:SF2">
    <property type="entry name" value="MUTT_NUDIX FAMILY PROTEIN"/>
    <property type="match status" value="1"/>
</dbReference>
<dbReference type="Gene3D" id="3.90.79.10">
    <property type="entry name" value="Nucleoside Triphosphate Pyrophosphohydrolase"/>
    <property type="match status" value="1"/>
</dbReference>
<accession>A0A3S2TS21</accession>
<reference evidence="3 4" key="1">
    <citation type="submission" date="2019-01" db="EMBL/GenBank/DDBJ databases">
        <title>Bacillus sp. M5HDSG1-1, whole genome shotgun sequence.</title>
        <authorList>
            <person name="Tuo L."/>
        </authorList>
    </citation>
    <scope>NUCLEOTIDE SEQUENCE [LARGE SCALE GENOMIC DNA]</scope>
    <source>
        <strain evidence="3 4">M5HDSG1-1</strain>
    </source>
</reference>
<dbReference type="InterPro" id="IPR015797">
    <property type="entry name" value="NUDIX_hydrolase-like_dom_sf"/>
</dbReference>
<feature type="domain" description="Nudix hydrolase" evidence="2">
    <location>
        <begin position="4"/>
        <end position="142"/>
    </location>
</feature>
<comment type="caution">
    <text evidence="3">The sequence shown here is derived from an EMBL/GenBank/DDBJ whole genome shotgun (WGS) entry which is preliminary data.</text>
</comment>
<dbReference type="Pfam" id="PF00293">
    <property type="entry name" value="NUDIX"/>
    <property type="match status" value="1"/>
</dbReference>
<dbReference type="AlphaFoldDB" id="A0A3S2TS21"/>
<dbReference type="InterPro" id="IPR000086">
    <property type="entry name" value="NUDIX_hydrolase_dom"/>
</dbReference>
<dbReference type="Proteomes" id="UP000288024">
    <property type="component" value="Unassembled WGS sequence"/>
</dbReference>
<evidence type="ECO:0000313" key="3">
    <source>
        <dbReference type="EMBL" id="RVT58801.1"/>
    </source>
</evidence>
<evidence type="ECO:0000256" key="1">
    <source>
        <dbReference type="ARBA" id="ARBA00022801"/>
    </source>
</evidence>
<dbReference type="RefSeq" id="WP_127740377.1">
    <property type="nucleotide sequence ID" value="NZ_RZTZ01000011.1"/>
</dbReference>
<dbReference type="GO" id="GO:0016787">
    <property type="term" value="F:hydrolase activity"/>
    <property type="evidence" value="ECO:0007669"/>
    <property type="project" value="UniProtKB-KW"/>
</dbReference>
<evidence type="ECO:0000259" key="2">
    <source>
        <dbReference type="PROSITE" id="PS51462"/>
    </source>
</evidence>
<dbReference type="PROSITE" id="PS00893">
    <property type="entry name" value="NUDIX_BOX"/>
    <property type="match status" value="1"/>
</dbReference>
<dbReference type="CDD" id="cd04688">
    <property type="entry name" value="NUDIX_Hydrolase"/>
    <property type="match status" value="1"/>
</dbReference>
<protein>
    <submittedName>
        <fullName evidence="3">NUDIX domain-containing protein</fullName>
    </submittedName>
</protein>
<dbReference type="PANTHER" id="PTHR43736">
    <property type="entry name" value="ADP-RIBOSE PYROPHOSPHATASE"/>
    <property type="match status" value="1"/>
</dbReference>
<dbReference type="PROSITE" id="PS51462">
    <property type="entry name" value="NUDIX"/>
    <property type="match status" value="1"/>
</dbReference>
<dbReference type="SUPFAM" id="SSF55811">
    <property type="entry name" value="Nudix"/>
    <property type="match status" value="1"/>
</dbReference>
<keyword evidence="1" id="KW-0378">Hydrolase</keyword>